<dbReference type="InterPro" id="IPR036291">
    <property type="entry name" value="NAD(P)-bd_dom_sf"/>
</dbReference>
<reference evidence="3" key="1">
    <citation type="journal article" date="2019" name="Int. J. Syst. Evol. Microbiol.">
        <title>The Global Catalogue of Microorganisms (GCM) 10K type strain sequencing project: providing services to taxonomists for standard genome sequencing and annotation.</title>
        <authorList>
            <consortium name="The Broad Institute Genomics Platform"/>
            <consortium name="The Broad Institute Genome Sequencing Center for Infectious Disease"/>
            <person name="Wu L."/>
            <person name="Ma J."/>
        </authorList>
    </citation>
    <scope>NUCLEOTIDE SEQUENCE [LARGE SCALE GENOMIC DNA]</scope>
    <source>
        <strain evidence="3">CGMCC 4.1641</strain>
    </source>
</reference>
<dbReference type="InterPro" id="IPR016040">
    <property type="entry name" value="NAD(P)-bd_dom"/>
</dbReference>
<organism evidence="2 3">
    <name type="scientific">Cohnella boryungensis</name>
    <dbReference type="NCBI Taxonomy" id="768479"/>
    <lineage>
        <taxon>Bacteria</taxon>
        <taxon>Bacillati</taxon>
        <taxon>Bacillota</taxon>
        <taxon>Bacilli</taxon>
        <taxon>Bacillales</taxon>
        <taxon>Paenibacillaceae</taxon>
        <taxon>Cohnella</taxon>
    </lineage>
</organism>
<dbReference type="PANTHER" id="PTHR43355">
    <property type="entry name" value="FLAVIN REDUCTASE (NADPH)"/>
    <property type="match status" value="1"/>
</dbReference>
<keyword evidence="3" id="KW-1185">Reference proteome</keyword>
<sequence length="208" mass="22235">MNLLILGATGRVGQAATAQAITDGHSVTVLVRSPDKFGTLGVAPTTVVQGDACREEDVARALHGADAVLSALGTDGGTVLTDSLRILIDLMSRRPGPQRIVTIGTAGILDSKGYPGLLRYESPESRRSSVRAAEEHRRAWELLSRSPLDWTIVCPTYLPLGERTGVYRVEADTLPDGGASISVADTADFAYRQLQSADYIRKRVGIAY</sequence>
<dbReference type="Proteomes" id="UP001595755">
    <property type="component" value="Unassembled WGS sequence"/>
</dbReference>
<comment type="caution">
    <text evidence="2">The sequence shown here is derived from an EMBL/GenBank/DDBJ whole genome shotgun (WGS) entry which is preliminary data.</text>
</comment>
<protein>
    <submittedName>
        <fullName evidence="2">NAD(P)-dependent oxidoreductase</fullName>
    </submittedName>
</protein>
<evidence type="ECO:0000313" key="2">
    <source>
        <dbReference type="EMBL" id="MFC4303826.1"/>
    </source>
</evidence>
<dbReference type="EMBL" id="JBHSED010000015">
    <property type="protein sequence ID" value="MFC4303826.1"/>
    <property type="molecule type" value="Genomic_DNA"/>
</dbReference>
<gene>
    <name evidence="2" type="ORF">ACFO1S_10260</name>
</gene>
<dbReference type="InterPro" id="IPR051606">
    <property type="entry name" value="Polyketide_Oxido-like"/>
</dbReference>
<dbReference type="RefSeq" id="WP_204603716.1">
    <property type="nucleotide sequence ID" value="NZ_JBHSED010000015.1"/>
</dbReference>
<dbReference type="Pfam" id="PF13460">
    <property type="entry name" value="NAD_binding_10"/>
    <property type="match status" value="1"/>
</dbReference>
<dbReference type="PANTHER" id="PTHR43355:SF2">
    <property type="entry name" value="FLAVIN REDUCTASE (NADPH)"/>
    <property type="match status" value="1"/>
</dbReference>
<feature type="domain" description="NAD(P)-binding" evidence="1">
    <location>
        <begin position="7"/>
        <end position="195"/>
    </location>
</feature>
<dbReference type="Gene3D" id="3.40.50.720">
    <property type="entry name" value="NAD(P)-binding Rossmann-like Domain"/>
    <property type="match status" value="1"/>
</dbReference>
<proteinExistence type="predicted"/>
<name>A0ABV8S8C3_9BACL</name>
<evidence type="ECO:0000259" key="1">
    <source>
        <dbReference type="Pfam" id="PF13460"/>
    </source>
</evidence>
<dbReference type="SUPFAM" id="SSF51735">
    <property type="entry name" value="NAD(P)-binding Rossmann-fold domains"/>
    <property type="match status" value="1"/>
</dbReference>
<evidence type="ECO:0000313" key="3">
    <source>
        <dbReference type="Proteomes" id="UP001595755"/>
    </source>
</evidence>
<accession>A0ABV8S8C3</accession>